<protein>
    <submittedName>
        <fullName evidence="13">Uncharacterized protein LOC115214246 isoform X1</fullName>
    </submittedName>
</protein>
<evidence type="ECO:0000256" key="3">
    <source>
        <dbReference type="ARBA" id="ARBA00022475"/>
    </source>
</evidence>
<dbReference type="Proteomes" id="UP000515154">
    <property type="component" value="Linkage group LG7"/>
</dbReference>
<keyword evidence="5" id="KW-0851">Voltage-gated channel</keyword>
<keyword evidence="4 11" id="KW-0812">Transmembrane</keyword>
<keyword evidence="7" id="KW-0406">Ion transport</keyword>
<feature type="transmembrane region" description="Helical" evidence="11">
    <location>
        <begin position="75"/>
        <end position="97"/>
    </location>
</feature>
<evidence type="ECO:0000256" key="7">
    <source>
        <dbReference type="ARBA" id="ARBA00023065"/>
    </source>
</evidence>
<dbReference type="PANTHER" id="PTHR46480">
    <property type="entry name" value="F20B24.22"/>
    <property type="match status" value="1"/>
</dbReference>
<evidence type="ECO:0000256" key="1">
    <source>
        <dbReference type="ARBA" id="ARBA00004651"/>
    </source>
</evidence>
<keyword evidence="3" id="KW-1003">Cell membrane</keyword>
<evidence type="ECO:0000256" key="10">
    <source>
        <dbReference type="SAM" id="MobiDB-lite"/>
    </source>
</evidence>
<dbReference type="Gene3D" id="1.20.120.350">
    <property type="entry name" value="Voltage-gated potassium channels. Chain C"/>
    <property type="match status" value="1"/>
</dbReference>
<evidence type="ECO:0000256" key="5">
    <source>
        <dbReference type="ARBA" id="ARBA00022882"/>
    </source>
</evidence>
<comment type="subcellular location">
    <subcellularLocation>
        <location evidence="1">Cell membrane</location>
        <topology evidence="1">Multi-pass membrane protein</topology>
    </subcellularLocation>
</comment>
<dbReference type="InterPro" id="IPR031846">
    <property type="entry name" value="Hvcn1"/>
</dbReference>
<dbReference type="RefSeq" id="XP_036360387.1">
    <property type="nucleotide sequence ID" value="XM_036504494.1"/>
</dbReference>
<organism evidence="12 13">
    <name type="scientific">Octopus sinensis</name>
    <name type="common">East Asian common octopus</name>
    <dbReference type="NCBI Taxonomy" id="2607531"/>
    <lineage>
        <taxon>Eukaryota</taxon>
        <taxon>Metazoa</taxon>
        <taxon>Spiralia</taxon>
        <taxon>Lophotrochozoa</taxon>
        <taxon>Mollusca</taxon>
        <taxon>Cephalopoda</taxon>
        <taxon>Coleoidea</taxon>
        <taxon>Octopodiformes</taxon>
        <taxon>Octopoda</taxon>
        <taxon>Incirrata</taxon>
        <taxon>Octopodidae</taxon>
        <taxon>Octopus</taxon>
    </lineage>
</organism>
<evidence type="ECO:0000256" key="9">
    <source>
        <dbReference type="ARBA" id="ARBA00023303"/>
    </source>
</evidence>
<feature type="transmembrane region" description="Helical" evidence="11">
    <location>
        <begin position="231"/>
        <end position="248"/>
    </location>
</feature>
<sequence>MSSPIPPGDRKNSAIRVSAIRALVAETLILAKTHGYADKIENELEEELRRDSKGPPKEISARLRRKGEMFFHSRFVILTVVILCVLDCALVLGELILDLHSVRDTLQETEKLSDSFINKLRKKYPADMEGMQEHLIYVYEKVLDSVMTWPKNSSVPNTTRPIHRSRRAADVDPIMEKWNVHVRLPGSHTLEEEIGHAFHLASISILAVLVAGTLLKMICFGTRFFKGKLEVFDAAILIVSFIVDLIFVNGLPRYKIEEFVFILAFLLPWRVIRVVNSLVVAVKDHEHFRLKLVYSRKKKILAVLKQKELKLDLFQTQIDSLRKLCVSHGITDSQINQCLYQEEPKVKSINKGLVPAIQSTLSGKFQKKKKEKKEGEVASLAAGFSTCYLPILATTQVGVEPKSSKKTRLKAFSSSLDTPNSRKASKESVSTLIRENHKPQPDVQVGIEEDQKSPDSVICNDLEDIESNSSQSRP</sequence>
<evidence type="ECO:0000313" key="13">
    <source>
        <dbReference type="RefSeq" id="XP_036360387.1"/>
    </source>
</evidence>
<dbReference type="GO" id="GO:0034702">
    <property type="term" value="C:monoatomic ion channel complex"/>
    <property type="evidence" value="ECO:0007669"/>
    <property type="project" value="UniProtKB-KW"/>
</dbReference>
<dbReference type="PANTHER" id="PTHR46480:SF1">
    <property type="entry name" value="VOLTAGE-GATED HYDROGEN CHANNEL 1"/>
    <property type="match status" value="1"/>
</dbReference>
<reference evidence="13" key="1">
    <citation type="submission" date="2025-08" db="UniProtKB">
        <authorList>
            <consortium name="RefSeq"/>
        </authorList>
    </citation>
    <scope>IDENTIFICATION</scope>
</reference>
<evidence type="ECO:0000256" key="4">
    <source>
        <dbReference type="ARBA" id="ARBA00022692"/>
    </source>
</evidence>
<evidence type="ECO:0000256" key="11">
    <source>
        <dbReference type="SAM" id="Phobius"/>
    </source>
</evidence>
<evidence type="ECO:0000256" key="8">
    <source>
        <dbReference type="ARBA" id="ARBA00023136"/>
    </source>
</evidence>
<name>A0A7E6F090_9MOLL</name>
<feature type="transmembrane region" description="Helical" evidence="11">
    <location>
        <begin position="197"/>
        <end position="219"/>
    </location>
</feature>
<feature type="transmembrane region" description="Helical" evidence="11">
    <location>
        <begin position="260"/>
        <end position="282"/>
    </location>
</feature>
<feature type="compositionally biased region" description="Polar residues" evidence="10">
    <location>
        <begin position="412"/>
        <end position="433"/>
    </location>
</feature>
<dbReference type="AlphaFoldDB" id="A0A7E6F090"/>
<proteinExistence type="predicted"/>
<dbReference type="GO" id="GO:0005886">
    <property type="term" value="C:plasma membrane"/>
    <property type="evidence" value="ECO:0007669"/>
    <property type="project" value="UniProtKB-SubCell"/>
</dbReference>
<feature type="region of interest" description="Disordered" evidence="10">
    <location>
        <begin position="410"/>
        <end position="455"/>
    </location>
</feature>
<evidence type="ECO:0000313" key="12">
    <source>
        <dbReference type="Proteomes" id="UP000515154"/>
    </source>
</evidence>
<accession>A0A7E6F090</accession>
<keyword evidence="9" id="KW-0407">Ion channel</keyword>
<keyword evidence="6 11" id="KW-1133">Transmembrane helix</keyword>
<keyword evidence="2" id="KW-0813">Transport</keyword>
<dbReference type="InterPro" id="IPR027359">
    <property type="entry name" value="Volt_channel_dom_sf"/>
</dbReference>
<gene>
    <name evidence="13" type="primary">LOC115214246</name>
</gene>
<keyword evidence="12" id="KW-1185">Reference proteome</keyword>
<dbReference type="GO" id="GO:0030171">
    <property type="term" value="F:voltage-gated proton channel activity"/>
    <property type="evidence" value="ECO:0007669"/>
    <property type="project" value="InterPro"/>
</dbReference>
<evidence type="ECO:0000256" key="6">
    <source>
        <dbReference type="ARBA" id="ARBA00022989"/>
    </source>
</evidence>
<keyword evidence="8 11" id="KW-0472">Membrane</keyword>
<evidence type="ECO:0000256" key="2">
    <source>
        <dbReference type="ARBA" id="ARBA00022448"/>
    </source>
</evidence>